<feature type="domain" description="C2H2-type" evidence="3">
    <location>
        <begin position="459"/>
        <end position="488"/>
    </location>
</feature>
<feature type="compositionally biased region" description="Basic and acidic residues" evidence="1">
    <location>
        <begin position="74"/>
        <end position="94"/>
    </location>
</feature>
<evidence type="ECO:0000256" key="2">
    <source>
        <dbReference type="SAM" id="SignalP"/>
    </source>
</evidence>
<accession>Q2URL7</accession>
<feature type="chain" id="PRO_5004217381" evidence="2">
    <location>
        <begin position="27"/>
        <end position="550"/>
    </location>
</feature>
<dbReference type="InterPro" id="IPR013087">
    <property type="entry name" value="Znf_C2H2_type"/>
</dbReference>
<feature type="region of interest" description="Disordered" evidence="1">
    <location>
        <begin position="154"/>
        <end position="282"/>
    </location>
</feature>
<evidence type="ECO:0000259" key="3">
    <source>
        <dbReference type="SMART" id="SM00355"/>
    </source>
</evidence>
<name>Q2URL7_ASPOR</name>
<dbReference type="EMBL" id="AP007151">
    <property type="protein sequence ID" value="BAE55798.1"/>
    <property type="molecule type" value="Genomic_DNA"/>
</dbReference>
<feature type="compositionally biased region" description="Basic and acidic residues" evidence="1">
    <location>
        <begin position="123"/>
        <end position="138"/>
    </location>
</feature>
<dbReference type="Proteomes" id="UP000006564">
    <property type="component" value="Chromosome 1"/>
</dbReference>
<sequence>MSYLLFLFLFLFLLFICLFLIYPVYGGQSGSEPVFQRVQSKGWSQKAGVNYRRCGAPDASKTAASMTESYDPDEDRRSPGLEATKPDYKPHKDPTPPFLIKETKEPEGEFKYSPGEGTPDCSHPNRPDIANYERSDPLRPEHFRDILCDDLLERPIVKPEKPKLESPVVEPAKPREPQSETDASEAAKRALALLELPKPIDEPLEPPEIPVKSHIPSPERRPGVKTDILSPKISQPPPPALPSISEKKPFSPPLSQYTISVHPSPDVLPPFHSPDNTTTLPPIQTALRGLAHVNEPAVRVNGSSPYSLPPVTASSPPGLRSDPVWEHQRPSPFVPPPQIPPSPYSHLSPASTKDLSAVSSPATQSSYWRPQKSDIPYITSTYDITHCEAKSPATSYPTPTDQTPGGTCERTPYNPSPQHNAAVASGAYKCRHPGCTAPPFQTQYLLNSHANVHSQDRPHFCPIEGCPRGIGGKGFKRKNEMIRHGLVHNSPGYVCPFCPDQQHKYPRPDNLQRHVRVHHVDKNKDDPQLRLVLSQRPEGSARGRRRRINP</sequence>
<feature type="domain" description="C2H2-type" evidence="3">
    <location>
        <begin position="428"/>
        <end position="453"/>
    </location>
</feature>
<evidence type="ECO:0000256" key="1">
    <source>
        <dbReference type="SAM" id="MobiDB-lite"/>
    </source>
</evidence>
<dbReference type="Gene3D" id="3.30.160.60">
    <property type="entry name" value="Classic Zinc Finger"/>
    <property type="match status" value="1"/>
</dbReference>
<dbReference type="GO" id="GO:0005634">
    <property type="term" value="C:nucleus"/>
    <property type="evidence" value="ECO:0007669"/>
    <property type="project" value="TreeGrafter"/>
</dbReference>
<feature type="compositionally biased region" description="Basic and acidic residues" evidence="1">
    <location>
        <begin position="154"/>
        <end position="164"/>
    </location>
</feature>
<reference evidence="4 5" key="1">
    <citation type="journal article" date="2005" name="Nature">
        <title>Genome sequencing and analysis of Aspergillus oryzae.</title>
        <authorList>
            <person name="Machida M."/>
            <person name="Asai K."/>
            <person name="Sano M."/>
            <person name="Tanaka T."/>
            <person name="Kumagai T."/>
            <person name="Terai G."/>
            <person name="Kusumoto K."/>
            <person name="Arima T."/>
            <person name="Akita O."/>
            <person name="Kashiwagi Y."/>
            <person name="Abe K."/>
            <person name="Gomi K."/>
            <person name="Horiuchi H."/>
            <person name="Kitamoto K."/>
            <person name="Kobayashi T."/>
            <person name="Takeuchi M."/>
            <person name="Denning D.W."/>
            <person name="Galagan J.E."/>
            <person name="Nierman W.C."/>
            <person name="Yu J."/>
            <person name="Archer D.B."/>
            <person name="Bennett J.W."/>
            <person name="Bhatnagar D."/>
            <person name="Cleveland T.E."/>
            <person name="Fedorova N.D."/>
            <person name="Gotoh O."/>
            <person name="Horikawa H."/>
            <person name="Hosoyama A."/>
            <person name="Ichinomiya M."/>
            <person name="Igarashi R."/>
            <person name="Iwashita K."/>
            <person name="Juvvadi P.R."/>
            <person name="Kato M."/>
            <person name="Kato Y."/>
            <person name="Kin T."/>
            <person name="Kokubun A."/>
            <person name="Maeda H."/>
            <person name="Maeyama N."/>
            <person name="Maruyama J."/>
            <person name="Nagasaki H."/>
            <person name="Nakajima T."/>
            <person name="Oda K."/>
            <person name="Okada K."/>
            <person name="Paulsen I."/>
            <person name="Sakamoto K."/>
            <person name="Sawano T."/>
            <person name="Takahashi M."/>
            <person name="Takase K."/>
            <person name="Terabayashi Y."/>
            <person name="Wortman J."/>
            <person name="Yamada O."/>
            <person name="Yamagata Y."/>
            <person name="Anazawa H."/>
            <person name="Hata Y."/>
            <person name="Koide Y."/>
            <person name="Komori T."/>
            <person name="Koyama Y."/>
            <person name="Minetoki T."/>
            <person name="Suharnan S."/>
            <person name="Tanaka A."/>
            <person name="Isono K."/>
            <person name="Kuhara S."/>
            <person name="Ogasawara N."/>
            <person name="Kikuchi H."/>
        </authorList>
    </citation>
    <scope>NUCLEOTIDE SEQUENCE [LARGE SCALE GENOMIC DNA]</scope>
    <source>
        <strain evidence="5">ATCC 42149 / RIB 40</strain>
    </source>
</reference>
<dbReference type="KEGG" id="aor:AO090005000778"/>
<dbReference type="HOGENOM" id="CLU_021529_2_1_1"/>
<protein>
    <submittedName>
        <fullName evidence="4">DNA, SC005</fullName>
    </submittedName>
</protein>
<evidence type="ECO:0000313" key="5">
    <source>
        <dbReference type="Proteomes" id="UP000006564"/>
    </source>
</evidence>
<dbReference type="PANTHER" id="PTHR46179:SF19">
    <property type="entry name" value="C2H2 FINGER DOMAIN TRANSCRIPTION FACTOR (EUROFUNG)-RELATED"/>
    <property type="match status" value="1"/>
</dbReference>
<dbReference type="SUPFAM" id="SSF57667">
    <property type="entry name" value="beta-beta-alpha zinc fingers"/>
    <property type="match status" value="1"/>
</dbReference>
<dbReference type="GeneID" id="5989745"/>
<dbReference type="InterPro" id="IPR051061">
    <property type="entry name" value="Zinc_finger_trans_reg"/>
</dbReference>
<dbReference type="PANTHER" id="PTHR46179">
    <property type="entry name" value="ZINC FINGER PROTEIN"/>
    <property type="match status" value="1"/>
</dbReference>
<feature type="region of interest" description="Disordered" evidence="1">
    <location>
        <begin position="300"/>
        <end position="367"/>
    </location>
</feature>
<proteinExistence type="predicted"/>
<dbReference type="InterPro" id="IPR036236">
    <property type="entry name" value="Znf_C2H2_sf"/>
</dbReference>
<organism evidence="4 5">
    <name type="scientific">Aspergillus oryzae (strain ATCC 42149 / RIB 40)</name>
    <name type="common">Yellow koji mold</name>
    <dbReference type="NCBI Taxonomy" id="510516"/>
    <lineage>
        <taxon>Eukaryota</taxon>
        <taxon>Fungi</taxon>
        <taxon>Dikarya</taxon>
        <taxon>Ascomycota</taxon>
        <taxon>Pezizomycotina</taxon>
        <taxon>Eurotiomycetes</taxon>
        <taxon>Eurotiomycetidae</taxon>
        <taxon>Eurotiales</taxon>
        <taxon>Aspergillaceae</taxon>
        <taxon>Aspergillus</taxon>
        <taxon>Aspergillus subgen. Circumdati</taxon>
    </lineage>
</organism>
<feature type="signal peptide" evidence="2">
    <location>
        <begin position="1"/>
        <end position="26"/>
    </location>
</feature>
<dbReference type="OMA" id="HSSFWRG"/>
<gene>
    <name evidence="4" type="ORF">AO090005000778</name>
</gene>
<keyword evidence="2" id="KW-0732">Signal</keyword>
<evidence type="ECO:0000313" key="4">
    <source>
        <dbReference type="EMBL" id="BAE55798.1"/>
    </source>
</evidence>
<dbReference type="GO" id="GO:0006357">
    <property type="term" value="P:regulation of transcription by RNA polymerase II"/>
    <property type="evidence" value="ECO:0007669"/>
    <property type="project" value="TreeGrafter"/>
</dbReference>
<feature type="compositionally biased region" description="Basic and acidic residues" evidence="1">
    <location>
        <begin position="101"/>
        <end position="110"/>
    </location>
</feature>
<feature type="domain" description="C2H2-type" evidence="3">
    <location>
        <begin position="493"/>
        <end position="518"/>
    </location>
</feature>
<feature type="compositionally biased region" description="Pro residues" evidence="1">
    <location>
        <begin position="332"/>
        <end position="343"/>
    </location>
</feature>
<feature type="region of interest" description="Disordered" evidence="1">
    <location>
        <begin position="54"/>
        <end position="138"/>
    </location>
</feature>
<keyword evidence="5" id="KW-1185">Reference proteome</keyword>
<dbReference type="SMART" id="SM00355">
    <property type="entry name" value="ZnF_C2H2"/>
    <property type="match status" value="3"/>
</dbReference>
<feature type="compositionally biased region" description="Polar residues" evidence="1">
    <location>
        <begin position="348"/>
        <end position="367"/>
    </location>
</feature>
<dbReference type="RefSeq" id="XP_023089098.1">
    <property type="nucleotide sequence ID" value="XM_023233943.1"/>
</dbReference>
<dbReference type="AlphaFoldDB" id="Q2URL7"/>